<comment type="pathway">
    <text evidence="1">Lipid metabolism.</text>
</comment>
<proteinExistence type="predicted"/>
<dbReference type="EMBL" id="BAABBR010000001">
    <property type="protein sequence ID" value="GAA4037535.1"/>
    <property type="molecule type" value="Genomic_DNA"/>
</dbReference>
<evidence type="ECO:0000259" key="7">
    <source>
        <dbReference type="SMART" id="SM00563"/>
    </source>
</evidence>
<evidence type="ECO:0000256" key="2">
    <source>
        <dbReference type="ARBA" id="ARBA00022516"/>
    </source>
</evidence>
<evidence type="ECO:0000256" key="6">
    <source>
        <dbReference type="SAM" id="Phobius"/>
    </source>
</evidence>
<dbReference type="PANTHER" id="PTHR10434">
    <property type="entry name" value="1-ACYL-SN-GLYCEROL-3-PHOSPHATE ACYLTRANSFERASE"/>
    <property type="match status" value="1"/>
</dbReference>
<feature type="transmembrane region" description="Helical" evidence="6">
    <location>
        <begin position="13"/>
        <end position="34"/>
    </location>
</feature>
<dbReference type="InterPro" id="IPR002123">
    <property type="entry name" value="Plipid/glycerol_acylTrfase"/>
</dbReference>
<keyword evidence="5 8" id="KW-0012">Acyltransferase</keyword>
<dbReference type="Proteomes" id="UP001424459">
    <property type="component" value="Unassembled WGS sequence"/>
</dbReference>
<dbReference type="Pfam" id="PF01553">
    <property type="entry name" value="Acyltransferase"/>
    <property type="match status" value="1"/>
</dbReference>
<evidence type="ECO:0000256" key="4">
    <source>
        <dbReference type="ARBA" id="ARBA00023098"/>
    </source>
</evidence>
<dbReference type="CDD" id="cd07989">
    <property type="entry name" value="LPLAT_AGPAT-like"/>
    <property type="match status" value="1"/>
</dbReference>
<keyword evidence="6" id="KW-1133">Transmembrane helix</keyword>
<evidence type="ECO:0000256" key="5">
    <source>
        <dbReference type="ARBA" id="ARBA00023315"/>
    </source>
</evidence>
<gene>
    <name evidence="8" type="ORF">GCM10022281_17750</name>
</gene>
<reference evidence="9" key="1">
    <citation type="journal article" date="2019" name="Int. J. Syst. Evol. Microbiol.">
        <title>The Global Catalogue of Microorganisms (GCM) 10K type strain sequencing project: providing services to taxonomists for standard genome sequencing and annotation.</title>
        <authorList>
            <consortium name="The Broad Institute Genomics Platform"/>
            <consortium name="The Broad Institute Genome Sequencing Center for Infectious Disease"/>
            <person name="Wu L."/>
            <person name="Ma J."/>
        </authorList>
    </citation>
    <scope>NUCLEOTIDE SEQUENCE [LARGE SCALE GENOMIC DNA]</scope>
    <source>
        <strain evidence="9">JCM 17564</strain>
    </source>
</reference>
<keyword evidence="6" id="KW-0472">Membrane</keyword>
<evidence type="ECO:0000256" key="3">
    <source>
        <dbReference type="ARBA" id="ARBA00022679"/>
    </source>
</evidence>
<comment type="caution">
    <text evidence="8">The sequence shown here is derived from an EMBL/GenBank/DDBJ whole genome shotgun (WGS) entry which is preliminary data.</text>
</comment>
<keyword evidence="2" id="KW-0444">Lipid biosynthesis</keyword>
<keyword evidence="4" id="KW-0443">Lipid metabolism</keyword>
<name>A0ABP7U7Y5_9SPHN</name>
<evidence type="ECO:0000256" key="1">
    <source>
        <dbReference type="ARBA" id="ARBA00005189"/>
    </source>
</evidence>
<dbReference type="PANTHER" id="PTHR10434:SF64">
    <property type="entry name" value="1-ACYL-SN-GLYCEROL-3-PHOSPHATE ACYLTRANSFERASE-RELATED"/>
    <property type="match status" value="1"/>
</dbReference>
<protein>
    <submittedName>
        <fullName evidence="8">Lysophospholipid acyltransferase family protein</fullName>
    </submittedName>
</protein>
<evidence type="ECO:0000313" key="8">
    <source>
        <dbReference type="EMBL" id="GAA4037535.1"/>
    </source>
</evidence>
<accession>A0ABP7U7Y5</accession>
<feature type="domain" description="Phospholipid/glycerol acyltransferase" evidence="7">
    <location>
        <begin position="69"/>
        <end position="183"/>
    </location>
</feature>
<evidence type="ECO:0000313" key="9">
    <source>
        <dbReference type="Proteomes" id="UP001424459"/>
    </source>
</evidence>
<sequence>MVATARSSSSVRAAVRLTLMAGWLGFCVIPHLLMRPFGPSPWPRRLLRGIGWIAGARVETTGPKPTARTLIVSNHVSWLDIPMLAGATDCAFVAKDGLKGHPIMRWLCEQNGTVFVDRDRKASVGDQLSDMERALRSPKPLTLFPEGTVSDGHGLLPFRSSLLKLAEDPPVPLTVQPVAIDYRGAAPEFGWPQGETGQANFVRLLGRKGTVSVTLHFLAPLAPGQDRKALTRQSHAAVAAALAPSGVAPARV</sequence>
<keyword evidence="3" id="KW-0808">Transferase</keyword>
<organism evidence="8 9">
    <name type="scientific">Sphingomonas rosea</name>
    <dbReference type="NCBI Taxonomy" id="335605"/>
    <lineage>
        <taxon>Bacteria</taxon>
        <taxon>Pseudomonadati</taxon>
        <taxon>Pseudomonadota</taxon>
        <taxon>Alphaproteobacteria</taxon>
        <taxon>Sphingomonadales</taxon>
        <taxon>Sphingomonadaceae</taxon>
        <taxon>Sphingomonas</taxon>
    </lineage>
</organism>
<keyword evidence="9" id="KW-1185">Reference proteome</keyword>
<keyword evidence="6" id="KW-0812">Transmembrane</keyword>
<dbReference type="GO" id="GO:0016746">
    <property type="term" value="F:acyltransferase activity"/>
    <property type="evidence" value="ECO:0007669"/>
    <property type="project" value="UniProtKB-KW"/>
</dbReference>
<dbReference type="SMART" id="SM00563">
    <property type="entry name" value="PlsC"/>
    <property type="match status" value="1"/>
</dbReference>
<dbReference type="SUPFAM" id="SSF69593">
    <property type="entry name" value="Glycerol-3-phosphate (1)-acyltransferase"/>
    <property type="match status" value="1"/>
</dbReference>